<dbReference type="GO" id="GO:0098793">
    <property type="term" value="C:presynapse"/>
    <property type="evidence" value="ECO:0007669"/>
    <property type="project" value="GOC"/>
</dbReference>
<evidence type="ECO:0000259" key="2">
    <source>
        <dbReference type="PROSITE" id="PS50004"/>
    </source>
</evidence>
<dbReference type="PANTHER" id="PTHR10024:SF252">
    <property type="entry name" value="SYNAPTOTAGMIN-12"/>
    <property type="match status" value="1"/>
</dbReference>
<dbReference type="AlphaFoldDB" id="A0A7J8EV02"/>
<name>A0A7J8EV02_MOLMO</name>
<evidence type="ECO:0000313" key="3">
    <source>
        <dbReference type="EMBL" id="KAF6439171.1"/>
    </source>
</evidence>
<dbReference type="GO" id="GO:0048791">
    <property type="term" value="P:calcium ion-regulated exocytosis of neurotransmitter"/>
    <property type="evidence" value="ECO:0007669"/>
    <property type="project" value="TreeGrafter"/>
</dbReference>
<dbReference type="GO" id="GO:0005886">
    <property type="term" value="C:plasma membrane"/>
    <property type="evidence" value="ECO:0007669"/>
    <property type="project" value="TreeGrafter"/>
</dbReference>
<dbReference type="EMBL" id="JACASF010000013">
    <property type="protein sequence ID" value="KAF6439171.1"/>
    <property type="molecule type" value="Genomic_DNA"/>
</dbReference>
<dbReference type="InterPro" id="IPR000008">
    <property type="entry name" value="C2_dom"/>
</dbReference>
<comment type="caution">
    <text evidence="3">The sequence shown here is derived from an EMBL/GenBank/DDBJ whole genome shotgun (WGS) entry which is preliminary data.</text>
</comment>
<reference evidence="3 4" key="1">
    <citation type="journal article" date="2020" name="Nature">
        <title>Six reference-quality genomes reveal evolution of bat adaptations.</title>
        <authorList>
            <person name="Jebb D."/>
            <person name="Huang Z."/>
            <person name="Pippel M."/>
            <person name="Hughes G.M."/>
            <person name="Lavrichenko K."/>
            <person name="Devanna P."/>
            <person name="Winkler S."/>
            <person name="Jermiin L.S."/>
            <person name="Skirmuntt E.C."/>
            <person name="Katzourakis A."/>
            <person name="Burkitt-Gray L."/>
            <person name="Ray D.A."/>
            <person name="Sullivan K.A.M."/>
            <person name="Roscito J.G."/>
            <person name="Kirilenko B.M."/>
            <person name="Davalos L.M."/>
            <person name="Corthals A.P."/>
            <person name="Power M.L."/>
            <person name="Jones G."/>
            <person name="Ransome R.D."/>
            <person name="Dechmann D.K.N."/>
            <person name="Locatelli A.G."/>
            <person name="Puechmaille S.J."/>
            <person name="Fedrigo O."/>
            <person name="Jarvis E.D."/>
            <person name="Hiller M."/>
            <person name="Vernes S.C."/>
            <person name="Myers E.W."/>
            <person name="Teeling E.C."/>
        </authorList>
    </citation>
    <scope>NUCLEOTIDE SEQUENCE [LARGE SCALE GENOMIC DNA]</scope>
    <source>
        <strain evidence="3">MMolMol1</strain>
        <tissue evidence="3">Muscle</tissue>
    </source>
</reference>
<sequence length="88" mass="9697">MSKKRTAVKRDDPNPVFNEAMIFSVPAIVLQDLSLRVTVAESSSDGRGDNVGHVIIGPSASGMGTTHWNQMLATLRRPVSMWHPVRRN</sequence>
<dbReference type="GO" id="GO:0001786">
    <property type="term" value="F:phosphatidylserine binding"/>
    <property type="evidence" value="ECO:0007669"/>
    <property type="project" value="TreeGrafter"/>
</dbReference>
<accession>A0A7J8EV02</accession>
<dbReference type="GO" id="GO:0005509">
    <property type="term" value="F:calcium ion binding"/>
    <property type="evidence" value="ECO:0007669"/>
    <property type="project" value="TreeGrafter"/>
</dbReference>
<dbReference type="PROSITE" id="PS50004">
    <property type="entry name" value="C2"/>
    <property type="match status" value="1"/>
</dbReference>
<dbReference type="Gene3D" id="2.60.40.150">
    <property type="entry name" value="C2 domain"/>
    <property type="match status" value="1"/>
</dbReference>
<dbReference type="SUPFAM" id="SSF49562">
    <property type="entry name" value="C2 domain (Calcium/lipid-binding domain, CaLB)"/>
    <property type="match status" value="1"/>
</dbReference>
<comment type="similarity">
    <text evidence="1">Belongs to the synaptotagmin family.</text>
</comment>
<dbReference type="GO" id="GO:0000149">
    <property type="term" value="F:SNARE binding"/>
    <property type="evidence" value="ECO:0007669"/>
    <property type="project" value="TreeGrafter"/>
</dbReference>
<dbReference type="GO" id="GO:0070382">
    <property type="term" value="C:exocytic vesicle"/>
    <property type="evidence" value="ECO:0007669"/>
    <property type="project" value="TreeGrafter"/>
</dbReference>
<protein>
    <submittedName>
        <fullName evidence="3">Synaptotagmin 12</fullName>
    </submittedName>
</protein>
<dbReference type="Proteomes" id="UP000550707">
    <property type="component" value="Unassembled WGS sequence"/>
</dbReference>
<gene>
    <name evidence="3" type="ORF">HJG59_017713</name>
</gene>
<feature type="domain" description="C2" evidence="2">
    <location>
        <begin position="1"/>
        <end position="83"/>
    </location>
</feature>
<organism evidence="3 4">
    <name type="scientific">Molossus molossus</name>
    <name type="common">Pallas' mastiff bat</name>
    <name type="synonym">Vespertilio molossus</name>
    <dbReference type="NCBI Taxonomy" id="27622"/>
    <lineage>
        <taxon>Eukaryota</taxon>
        <taxon>Metazoa</taxon>
        <taxon>Chordata</taxon>
        <taxon>Craniata</taxon>
        <taxon>Vertebrata</taxon>
        <taxon>Euteleostomi</taxon>
        <taxon>Mammalia</taxon>
        <taxon>Eutheria</taxon>
        <taxon>Laurasiatheria</taxon>
        <taxon>Chiroptera</taxon>
        <taxon>Yangochiroptera</taxon>
        <taxon>Molossidae</taxon>
        <taxon>Molossus</taxon>
    </lineage>
</organism>
<dbReference type="InterPro" id="IPR035892">
    <property type="entry name" value="C2_domain_sf"/>
</dbReference>
<dbReference type="GO" id="GO:0030276">
    <property type="term" value="F:clathrin binding"/>
    <property type="evidence" value="ECO:0007669"/>
    <property type="project" value="TreeGrafter"/>
</dbReference>
<dbReference type="Pfam" id="PF00168">
    <property type="entry name" value="C2"/>
    <property type="match status" value="1"/>
</dbReference>
<proteinExistence type="inferred from homology"/>
<dbReference type="GO" id="GO:0048488">
    <property type="term" value="P:synaptic vesicle endocytosis"/>
    <property type="evidence" value="ECO:0007669"/>
    <property type="project" value="TreeGrafter"/>
</dbReference>
<dbReference type="PANTHER" id="PTHR10024">
    <property type="entry name" value="SYNAPTOTAGMIN"/>
    <property type="match status" value="1"/>
</dbReference>
<keyword evidence="4" id="KW-1185">Reference proteome</keyword>
<dbReference type="GO" id="GO:0005544">
    <property type="term" value="F:calcium-dependent phospholipid binding"/>
    <property type="evidence" value="ECO:0007669"/>
    <property type="project" value="TreeGrafter"/>
</dbReference>
<evidence type="ECO:0000313" key="4">
    <source>
        <dbReference type="Proteomes" id="UP000550707"/>
    </source>
</evidence>
<evidence type="ECO:0000256" key="1">
    <source>
        <dbReference type="ARBA" id="ARBA00006996"/>
    </source>
</evidence>